<feature type="compositionally biased region" description="Low complexity" evidence="1">
    <location>
        <begin position="56"/>
        <end position="73"/>
    </location>
</feature>
<gene>
    <name evidence="2" type="ORF">AVDCRST_MAG01-01-5134</name>
</gene>
<accession>A0A6J4QUT3</accession>
<feature type="non-terminal residue" evidence="2">
    <location>
        <position position="1"/>
    </location>
</feature>
<reference evidence="2" key="1">
    <citation type="submission" date="2020-02" db="EMBL/GenBank/DDBJ databases">
        <authorList>
            <person name="Meier V. D."/>
        </authorList>
    </citation>
    <scope>NUCLEOTIDE SEQUENCE</scope>
    <source>
        <strain evidence="2">AVDCRST_MAG01</strain>
    </source>
</reference>
<evidence type="ECO:0000313" key="2">
    <source>
        <dbReference type="EMBL" id="CAA9455553.1"/>
    </source>
</evidence>
<organism evidence="2">
    <name type="scientific">uncultured Rubrobacteraceae bacterium</name>
    <dbReference type="NCBI Taxonomy" id="349277"/>
    <lineage>
        <taxon>Bacteria</taxon>
        <taxon>Bacillati</taxon>
        <taxon>Actinomycetota</taxon>
        <taxon>Rubrobacteria</taxon>
        <taxon>Rubrobacterales</taxon>
        <taxon>Rubrobacteraceae</taxon>
        <taxon>environmental samples</taxon>
    </lineage>
</organism>
<evidence type="ECO:0000256" key="1">
    <source>
        <dbReference type="SAM" id="MobiDB-lite"/>
    </source>
</evidence>
<feature type="region of interest" description="Disordered" evidence="1">
    <location>
        <begin position="56"/>
        <end position="79"/>
    </location>
</feature>
<protein>
    <submittedName>
        <fullName evidence="2">Uncharacterized protein</fullName>
    </submittedName>
</protein>
<dbReference type="AlphaFoldDB" id="A0A6J4QUT3"/>
<feature type="region of interest" description="Disordered" evidence="1">
    <location>
        <begin position="1"/>
        <end position="42"/>
    </location>
</feature>
<sequence>CADPRGASTEGAPSCSRTPDACRPSCVPHRAAPPSCSRTRTASRRWWRCRGGAPWSSACRAGAGSPCAPAPSRTSRGKKPWGATWWRWAFLGPRVSCRWCRS</sequence>
<proteinExistence type="predicted"/>
<dbReference type="EMBL" id="CADCUW010000676">
    <property type="protein sequence ID" value="CAA9455553.1"/>
    <property type="molecule type" value="Genomic_DNA"/>
</dbReference>
<name>A0A6J4QUT3_9ACTN</name>
<feature type="non-terminal residue" evidence="2">
    <location>
        <position position="102"/>
    </location>
</feature>